<dbReference type="GeneID" id="20184122"/>
<protein>
    <submittedName>
        <fullName evidence="2">Uncharacterized protein</fullName>
    </submittedName>
</protein>
<feature type="region of interest" description="Disordered" evidence="1">
    <location>
        <begin position="1"/>
        <end position="43"/>
    </location>
</feature>
<reference evidence="2 3" key="2">
    <citation type="submission" date="2013-11" db="EMBL/GenBank/DDBJ databases">
        <title>The Genome Sequence of Phytophthora parasitica INRA-310.</title>
        <authorList>
            <consortium name="The Broad Institute Genomics Platform"/>
            <person name="Russ C."/>
            <person name="Tyler B."/>
            <person name="Panabieres F."/>
            <person name="Shan W."/>
            <person name="Tripathy S."/>
            <person name="Grunwald N."/>
            <person name="Machado M."/>
            <person name="Johnson C.S."/>
            <person name="Arredondo F."/>
            <person name="Hong C."/>
            <person name="Coffey M."/>
            <person name="Young S.K."/>
            <person name="Zeng Q."/>
            <person name="Gargeya S."/>
            <person name="Fitzgerald M."/>
            <person name="Abouelleil A."/>
            <person name="Alvarado L."/>
            <person name="Chapman S.B."/>
            <person name="Gainer-Dewar J."/>
            <person name="Goldberg J."/>
            <person name="Griggs A."/>
            <person name="Gujja S."/>
            <person name="Hansen M."/>
            <person name="Howarth C."/>
            <person name="Imamovic A."/>
            <person name="Ireland A."/>
            <person name="Larimer J."/>
            <person name="McCowan C."/>
            <person name="Murphy C."/>
            <person name="Pearson M."/>
            <person name="Poon T.W."/>
            <person name="Priest M."/>
            <person name="Roberts A."/>
            <person name="Saif S."/>
            <person name="Shea T."/>
            <person name="Sykes S."/>
            <person name="Wortman J."/>
            <person name="Nusbaum C."/>
            <person name="Birren B."/>
        </authorList>
    </citation>
    <scope>NUCLEOTIDE SEQUENCE [LARGE SCALE GENOMIC DNA]</scope>
    <source>
        <strain evidence="2 3">INRA-310</strain>
    </source>
</reference>
<dbReference type="RefSeq" id="XP_008910458.1">
    <property type="nucleotide sequence ID" value="XM_008912210.1"/>
</dbReference>
<dbReference type="OrthoDB" id="10566098at2759"/>
<sequence length="261" mass="29533">MDELRRQLARTEERLDAETRRATAAEKRAADAEGRAADVEEHAREDVRIAREKAREDVRIAREQAREDVRIEREQATYFATKGLELATKVVDMHGKWDRSHVKSIENPVAGSKRPVVALLNASGSEEVRSTHNLPPGQYPLVFKIVEGQEDEHVKKELTRLCNRECGCVELVPPQYYANGITLRDSIRKRIDGWILEQVNAGNDVGIQFADGITGDVGEYVRNFFIETVKSLLETPSDDFQPLADQAFVDRASGYLDQEQE</sequence>
<reference evidence="3" key="1">
    <citation type="submission" date="2011-12" db="EMBL/GenBank/DDBJ databases">
        <authorList>
            <consortium name="The Broad Institute Genome Sequencing Platform"/>
            <person name="Russ C."/>
            <person name="Tyler B."/>
            <person name="Panabieres F."/>
            <person name="Shan W."/>
            <person name="Tripathy S."/>
            <person name="Grunwald N."/>
            <person name="Machado M."/>
            <person name="Young S.K."/>
            <person name="Zeng Q."/>
            <person name="Gargeya S."/>
            <person name="Fitzgerald M."/>
            <person name="Haas B."/>
            <person name="Abouelleil A."/>
            <person name="Alvarado L."/>
            <person name="Arachchi H.M."/>
            <person name="Berlin A."/>
            <person name="Chapman S.B."/>
            <person name="Gearin G."/>
            <person name="Goldberg J."/>
            <person name="Griggs A."/>
            <person name="Gujja S."/>
            <person name="Hansen M."/>
            <person name="Heiman D."/>
            <person name="Howarth C."/>
            <person name="Larimer J."/>
            <person name="Lui A."/>
            <person name="MacDonald P.J.P."/>
            <person name="McCowen C."/>
            <person name="Montmayeur A."/>
            <person name="Murphy C."/>
            <person name="Neiman D."/>
            <person name="Pearson M."/>
            <person name="Priest M."/>
            <person name="Roberts A."/>
            <person name="Saif S."/>
            <person name="Shea T."/>
            <person name="Sisk P."/>
            <person name="Stolte C."/>
            <person name="Sykes S."/>
            <person name="Wortman J."/>
            <person name="Nusbaum C."/>
            <person name="Birren B."/>
        </authorList>
    </citation>
    <scope>NUCLEOTIDE SEQUENCE [LARGE SCALE GENOMIC DNA]</scope>
    <source>
        <strain evidence="3">INRA-310</strain>
    </source>
</reference>
<gene>
    <name evidence="2" type="ORF">PPTG_14871</name>
</gene>
<dbReference type="AlphaFoldDB" id="W2PT71"/>
<evidence type="ECO:0000313" key="2">
    <source>
        <dbReference type="EMBL" id="ETN04157.1"/>
    </source>
</evidence>
<dbReference type="OMA" id="REQATYF"/>
<evidence type="ECO:0000313" key="3">
    <source>
        <dbReference type="Proteomes" id="UP000018817"/>
    </source>
</evidence>
<proteinExistence type="predicted"/>
<organism evidence="2 3">
    <name type="scientific">Phytophthora nicotianae (strain INRA-310)</name>
    <name type="common">Phytophthora parasitica</name>
    <dbReference type="NCBI Taxonomy" id="761204"/>
    <lineage>
        <taxon>Eukaryota</taxon>
        <taxon>Sar</taxon>
        <taxon>Stramenopiles</taxon>
        <taxon>Oomycota</taxon>
        <taxon>Peronosporomycetes</taxon>
        <taxon>Peronosporales</taxon>
        <taxon>Peronosporaceae</taxon>
        <taxon>Phytophthora</taxon>
    </lineage>
</organism>
<dbReference type="EMBL" id="KI669605">
    <property type="protein sequence ID" value="ETN04157.1"/>
    <property type="molecule type" value="Genomic_DNA"/>
</dbReference>
<accession>W2PT71</accession>
<dbReference type="Proteomes" id="UP000018817">
    <property type="component" value="Unassembled WGS sequence"/>
</dbReference>
<name>W2PT71_PHYN3</name>
<evidence type="ECO:0000256" key="1">
    <source>
        <dbReference type="SAM" id="MobiDB-lite"/>
    </source>
</evidence>
<dbReference type="VEuPathDB" id="FungiDB:PPTG_14871"/>